<name>A0A084AC68_LACLC</name>
<dbReference type="InterPro" id="IPR029033">
    <property type="entry name" value="His_PPase_superfam"/>
</dbReference>
<evidence type="ECO:0000313" key="1">
    <source>
        <dbReference type="EMBL" id="KEY62897.1"/>
    </source>
</evidence>
<dbReference type="Pfam" id="PF00300">
    <property type="entry name" value="His_Phos_1"/>
    <property type="match status" value="1"/>
</dbReference>
<comment type="caution">
    <text evidence="1">The sequence shown here is derived from an EMBL/GenBank/DDBJ whole genome shotgun (WGS) entry which is preliminary data.</text>
</comment>
<dbReference type="EMBL" id="AZSI01000019">
    <property type="protein sequence ID" value="KEY62897.1"/>
    <property type="molecule type" value="Genomic_DNA"/>
</dbReference>
<dbReference type="GO" id="GO:0016791">
    <property type="term" value="F:phosphatase activity"/>
    <property type="evidence" value="ECO:0007669"/>
    <property type="project" value="TreeGrafter"/>
</dbReference>
<dbReference type="AlphaFoldDB" id="A0A084AC68"/>
<organism evidence="1 2">
    <name type="scientific">Lactococcus cremoris subsp. cremoris GE214</name>
    <dbReference type="NCBI Taxonomy" id="1415168"/>
    <lineage>
        <taxon>Bacteria</taxon>
        <taxon>Bacillati</taxon>
        <taxon>Bacillota</taxon>
        <taxon>Bacilli</taxon>
        <taxon>Lactobacillales</taxon>
        <taxon>Streptococcaceae</taxon>
        <taxon>Lactococcus</taxon>
        <taxon>Lactococcus cremoris subsp. cremoris</taxon>
    </lineage>
</organism>
<dbReference type="RefSeq" id="WP_042748001.1">
    <property type="nucleotide sequence ID" value="NZ_AZSI01000019.1"/>
</dbReference>
<dbReference type="SUPFAM" id="SSF53254">
    <property type="entry name" value="Phosphoglycerate mutase-like"/>
    <property type="match status" value="1"/>
</dbReference>
<accession>A0A084AC68</accession>
<dbReference type="Proteomes" id="UP000028401">
    <property type="component" value="Unassembled WGS sequence"/>
</dbReference>
<dbReference type="Gene3D" id="3.40.50.1240">
    <property type="entry name" value="Phosphoglycerate mutase-like"/>
    <property type="match status" value="1"/>
</dbReference>
<gene>
    <name evidence="1" type="ORF">U725_00904</name>
</gene>
<dbReference type="PANTHER" id="PTHR48100">
    <property type="entry name" value="BROAD-SPECIFICITY PHOSPHATASE YOR283W-RELATED"/>
    <property type="match status" value="1"/>
</dbReference>
<dbReference type="PATRIC" id="fig|1415168.3.peg.968"/>
<sequence length="193" mass="22313">MTEVYFIRHSLRDNAAYDDMDVPLTAEGEKRALILADAFEHTSIDQIFSSPFQRSVRTLNPLAHSKNLEIQLISDLRERNVGHEIADFLPFAKRQWKDFDYKLADGESLREVQNRNISALEKILATSKNQKVAIGTHGTSLSTILNFYQPDFQFQDFQSLAGKMPYVIKMDFAENNYLTHQVIEIDYDNKKSY</sequence>
<protein>
    <submittedName>
        <fullName evidence="1">Phosphoglycerate mutase family protein</fullName>
    </submittedName>
</protein>
<dbReference type="CDD" id="cd07040">
    <property type="entry name" value="HP"/>
    <property type="match status" value="1"/>
</dbReference>
<proteinExistence type="predicted"/>
<dbReference type="InterPro" id="IPR013078">
    <property type="entry name" value="His_Pase_superF_clade-1"/>
</dbReference>
<dbReference type="SMART" id="SM00855">
    <property type="entry name" value="PGAM"/>
    <property type="match status" value="1"/>
</dbReference>
<reference evidence="1 2" key="1">
    <citation type="submission" date="2014-06" db="EMBL/GenBank/DDBJ databases">
        <title>Draft genome sequence of the putrescine producing strain Lactococcus lactis subsp cremoris GE214.</title>
        <authorList>
            <person name="Ladero V."/>
            <person name="Linares D.M."/>
            <person name="del Rio B."/>
            <person name="Mayo B."/>
            <person name="Martin M.C."/>
            <person name="Fernandez M."/>
            <person name="Alvarez M.A."/>
        </authorList>
    </citation>
    <scope>NUCLEOTIDE SEQUENCE [LARGE SCALE GENOMIC DNA]</scope>
    <source>
        <strain evidence="1 2">GE214</strain>
    </source>
</reference>
<dbReference type="InterPro" id="IPR050275">
    <property type="entry name" value="PGM_Phosphatase"/>
</dbReference>
<evidence type="ECO:0000313" key="2">
    <source>
        <dbReference type="Proteomes" id="UP000028401"/>
    </source>
</evidence>